<name>A0ABW5JE93_9BACT</name>
<comment type="function">
    <text evidence="1">Required for nicotinamide riboside transport across the inner membrane.</text>
</comment>
<evidence type="ECO:0000256" key="7">
    <source>
        <dbReference type="ARBA" id="ARBA00022692"/>
    </source>
</evidence>
<protein>
    <recommendedName>
        <fullName evidence="4">Nicotinamide riboside transporter PnuC</fullName>
    </recommendedName>
</protein>
<gene>
    <name evidence="11" type="primary">pnuC</name>
    <name evidence="11" type="ORF">ACFSVN_01090</name>
</gene>
<keyword evidence="7 10" id="KW-0812">Transmembrane</keyword>
<dbReference type="Pfam" id="PF04973">
    <property type="entry name" value="NMN_transporter"/>
    <property type="match status" value="1"/>
</dbReference>
<evidence type="ECO:0000256" key="5">
    <source>
        <dbReference type="ARBA" id="ARBA00022448"/>
    </source>
</evidence>
<evidence type="ECO:0000256" key="9">
    <source>
        <dbReference type="ARBA" id="ARBA00023136"/>
    </source>
</evidence>
<keyword evidence="6" id="KW-1003">Cell membrane</keyword>
<feature type="transmembrane region" description="Helical" evidence="10">
    <location>
        <begin position="103"/>
        <end position="123"/>
    </location>
</feature>
<reference evidence="12" key="1">
    <citation type="journal article" date="2019" name="Int. J. Syst. Evol. Microbiol.">
        <title>The Global Catalogue of Microorganisms (GCM) 10K type strain sequencing project: providing services to taxonomists for standard genome sequencing and annotation.</title>
        <authorList>
            <consortium name="The Broad Institute Genomics Platform"/>
            <consortium name="The Broad Institute Genome Sequencing Center for Infectious Disease"/>
            <person name="Wu L."/>
            <person name="Ma J."/>
        </authorList>
    </citation>
    <scope>NUCLEOTIDE SEQUENCE [LARGE SCALE GENOMIC DNA]</scope>
    <source>
        <strain evidence="12">KCTC 52042</strain>
    </source>
</reference>
<evidence type="ECO:0000256" key="6">
    <source>
        <dbReference type="ARBA" id="ARBA00022475"/>
    </source>
</evidence>
<comment type="similarity">
    <text evidence="3">Belongs to the nicotinamide ribonucleoside (NR) uptake permease (TC 4.B.1) family.</text>
</comment>
<proteinExistence type="inferred from homology"/>
<feature type="transmembrane region" description="Helical" evidence="10">
    <location>
        <begin position="129"/>
        <end position="147"/>
    </location>
</feature>
<dbReference type="NCBIfam" id="TIGR01528">
    <property type="entry name" value="NMN_trans_PnuC"/>
    <property type="match status" value="1"/>
</dbReference>
<feature type="transmembrane region" description="Helical" evidence="10">
    <location>
        <begin position="154"/>
        <end position="170"/>
    </location>
</feature>
<dbReference type="Proteomes" id="UP001597460">
    <property type="component" value="Unassembled WGS sequence"/>
</dbReference>
<feature type="transmembrane region" description="Helical" evidence="10">
    <location>
        <begin position="64"/>
        <end position="82"/>
    </location>
</feature>
<comment type="subcellular location">
    <subcellularLocation>
        <location evidence="2">Cell membrane</location>
        <topology evidence="2">Multi-pass membrane protein</topology>
    </subcellularLocation>
</comment>
<evidence type="ECO:0000256" key="2">
    <source>
        <dbReference type="ARBA" id="ARBA00004651"/>
    </source>
</evidence>
<dbReference type="PANTHER" id="PTHR36122">
    <property type="entry name" value="NICOTINAMIDE RIBOSIDE TRANSPORTER PNUC"/>
    <property type="match status" value="1"/>
</dbReference>
<feature type="transmembrane region" description="Helical" evidence="10">
    <location>
        <begin position="176"/>
        <end position="194"/>
    </location>
</feature>
<dbReference type="RefSeq" id="WP_390297332.1">
    <property type="nucleotide sequence ID" value="NZ_JBHULI010000002.1"/>
</dbReference>
<evidence type="ECO:0000256" key="4">
    <source>
        <dbReference type="ARBA" id="ARBA00017522"/>
    </source>
</evidence>
<evidence type="ECO:0000313" key="11">
    <source>
        <dbReference type="EMBL" id="MFD2531036.1"/>
    </source>
</evidence>
<dbReference type="PANTHER" id="PTHR36122:SF2">
    <property type="entry name" value="NICOTINAMIDE RIBOSIDE TRANSPORTER PNUC"/>
    <property type="match status" value="1"/>
</dbReference>
<evidence type="ECO:0000256" key="8">
    <source>
        <dbReference type="ARBA" id="ARBA00022989"/>
    </source>
</evidence>
<keyword evidence="5" id="KW-0813">Transport</keyword>
<dbReference type="EMBL" id="JBHULI010000002">
    <property type="protein sequence ID" value="MFD2531036.1"/>
    <property type="molecule type" value="Genomic_DNA"/>
</dbReference>
<comment type="caution">
    <text evidence="11">The sequence shown here is derived from an EMBL/GenBank/DDBJ whole genome shotgun (WGS) entry which is preliminary data.</text>
</comment>
<evidence type="ECO:0000256" key="1">
    <source>
        <dbReference type="ARBA" id="ARBA00002672"/>
    </source>
</evidence>
<organism evidence="11 12">
    <name type="scientific">Gracilimonas halophila</name>
    <dbReference type="NCBI Taxonomy" id="1834464"/>
    <lineage>
        <taxon>Bacteria</taxon>
        <taxon>Pseudomonadati</taxon>
        <taxon>Balneolota</taxon>
        <taxon>Balneolia</taxon>
        <taxon>Balneolales</taxon>
        <taxon>Balneolaceae</taxon>
        <taxon>Gracilimonas</taxon>
    </lineage>
</organism>
<keyword evidence="12" id="KW-1185">Reference proteome</keyword>
<feature type="transmembrane region" description="Helical" evidence="10">
    <location>
        <begin position="12"/>
        <end position="32"/>
    </location>
</feature>
<keyword evidence="9 10" id="KW-0472">Membrane</keyword>
<keyword evidence="8 10" id="KW-1133">Transmembrane helix</keyword>
<evidence type="ECO:0000256" key="10">
    <source>
        <dbReference type="SAM" id="Phobius"/>
    </source>
</evidence>
<evidence type="ECO:0000313" key="12">
    <source>
        <dbReference type="Proteomes" id="UP001597460"/>
    </source>
</evidence>
<sequence length="215" mass="25116">MEYIIDGIVTGVLQTTILEWIAVATGLLSVWYSMKENIWVYPTGIVSVLIYVYIAYIYKLYADMGVNFYYFIMSVYGWYYWLHPKSDDREQVRVTMNNKTENLISAALTIGSFSILYFVLSNFTDSDVPFWDSLTTCFAILGMYLMARKKLESWVAWIITDLISIPLYFYKELVLTSFQFLVFTIIAVGGYISWKRSMEENNSKFKPREEQVEAT</sequence>
<feature type="transmembrane region" description="Helical" evidence="10">
    <location>
        <begin position="39"/>
        <end position="58"/>
    </location>
</feature>
<evidence type="ECO:0000256" key="3">
    <source>
        <dbReference type="ARBA" id="ARBA00006669"/>
    </source>
</evidence>
<accession>A0ABW5JE93</accession>
<dbReference type="InterPro" id="IPR006419">
    <property type="entry name" value="NMN_transpt_PnuC"/>
</dbReference>